<evidence type="ECO:0000313" key="2">
    <source>
        <dbReference type="Proteomes" id="UP000602745"/>
    </source>
</evidence>
<dbReference type="Proteomes" id="UP000602745">
    <property type="component" value="Unassembled WGS sequence"/>
</dbReference>
<dbReference type="EMBL" id="BMCP01000001">
    <property type="protein sequence ID" value="GGE36055.1"/>
    <property type="molecule type" value="Genomic_DNA"/>
</dbReference>
<comment type="caution">
    <text evidence="1">The sequence shown here is derived from an EMBL/GenBank/DDBJ whole genome shotgun (WGS) entry which is preliminary data.</text>
</comment>
<proteinExistence type="predicted"/>
<dbReference type="RefSeq" id="WP_188408739.1">
    <property type="nucleotide sequence ID" value="NZ_BMCP01000001.1"/>
</dbReference>
<protein>
    <submittedName>
        <fullName evidence="1">Uncharacterized protein</fullName>
    </submittedName>
</protein>
<gene>
    <name evidence="1" type="ORF">GCM10007276_11900</name>
</gene>
<organism evidence="1 2">
    <name type="scientific">Agaricicola taiwanensis</name>
    <dbReference type="NCBI Taxonomy" id="591372"/>
    <lineage>
        <taxon>Bacteria</taxon>
        <taxon>Pseudomonadati</taxon>
        <taxon>Pseudomonadota</taxon>
        <taxon>Alphaproteobacteria</taxon>
        <taxon>Rhodobacterales</taxon>
        <taxon>Paracoccaceae</taxon>
        <taxon>Agaricicola</taxon>
    </lineage>
</organism>
<keyword evidence="2" id="KW-1185">Reference proteome</keyword>
<reference evidence="1" key="2">
    <citation type="submission" date="2020-09" db="EMBL/GenBank/DDBJ databases">
        <authorList>
            <person name="Sun Q."/>
            <person name="Sedlacek I."/>
        </authorList>
    </citation>
    <scope>NUCLEOTIDE SEQUENCE</scope>
    <source>
        <strain evidence="1">CCM 7684</strain>
    </source>
</reference>
<dbReference type="AlphaFoldDB" id="A0A8J2VLB7"/>
<name>A0A8J2VLB7_9RHOB</name>
<evidence type="ECO:0000313" key="1">
    <source>
        <dbReference type="EMBL" id="GGE36055.1"/>
    </source>
</evidence>
<reference evidence="1" key="1">
    <citation type="journal article" date="2014" name="Int. J. Syst. Evol. Microbiol.">
        <title>Complete genome sequence of Corynebacterium casei LMG S-19264T (=DSM 44701T), isolated from a smear-ripened cheese.</title>
        <authorList>
            <consortium name="US DOE Joint Genome Institute (JGI-PGF)"/>
            <person name="Walter F."/>
            <person name="Albersmeier A."/>
            <person name="Kalinowski J."/>
            <person name="Ruckert C."/>
        </authorList>
    </citation>
    <scope>NUCLEOTIDE SEQUENCE</scope>
    <source>
        <strain evidence="1">CCM 7684</strain>
    </source>
</reference>
<sequence>MNDQVLGPLRLDVVLSDAIARSSELHPAFQEFEALLRTSRGEASEVPQSLKAEIVDYVMPRVSDASIFHGGKFTSLLKDISEGVDDSLFGEEMSAKIRGVINEELNRYWAIQDQRHEGARW</sequence>
<accession>A0A8J2VLB7</accession>